<keyword evidence="2" id="KW-1185">Reference proteome</keyword>
<comment type="caution">
    <text evidence="1">The sequence shown here is derived from an EMBL/GenBank/DDBJ whole genome shotgun (WGS) entry which is preliminary data.</text>
</comment>
<proteinExistence type="predicted"/>
<sequence>MRCLQLADNKPHTATDCHLMEFVYPLSFMKYRKCSKISFVEESECYIWKRKSEEIFHSRHVHIINMRIGNAVNCRGTPAGLGRHAWCN</sequence>
<dbReference type="Proteomes" id="UP000054630">
    <property type="component" value="Unassembled WGS sequence"/>
</dbReference>
<evidence type="ECO:0000313" key="1">
    <source>
        <dbReference type="EMBL" id="KRX20561.1"/>
    </source>
</evidence>
<name>A0A0V0S1K0_9BILA</name>
<dbReference type="EMBL" id="JYDL01000047">
    <property type="protein sequence ID" value="KRX20561.1"/>
    <property type="molecule type" value="Genomic_DNA"/>
</dbReference>
<organism evidence="1 2">
    <name type="scientific">Trichinella nelsoni</name>
    <dbReference type="NCBI Taxonomy" id="6336"/>
    <lineage>
        <taxon>Eukaryota</taxon>
        <taxon>Metazoa</taxon>
        <taxon>Ecdysozoa</taxon>
        <taxon>Nematoda</taxon>
        <taxon>Enoplea</taxon>
        <taxon>Dorylaimia</taxon>
        <taxon>Trichinellida</taxon>
        <taxon>Trichinellidae</taxon>
        <taxon>Trichinella</taxon>
    </lineage>
</organism>
<dbReference type="AlphaFoldDB" id="A0A0V0S1K0"/>
<evidence type="ECO:0000313" key="2">
    <source>
        <dbReference type="Proteomes" id="UP000054630"/>
    </source>
</evidence>
<reference evidence="1 2" key="1">
    <citation type="submission" date="2015-01" db="EMBL/GenBank/DDBJ databases">
        <title>Evolution of Trichinella species and genotypes.</title>
        <authorList>
            <person name="Korhonen P.K."/>
            <person name="Edoardo P."/>
            <person name="Giuseppe L.R."/>
            <person name="Gasser R.B."/>
        </authorList>
    </citation>
    <scope>NUCLEOTIDE SEQUENCE [LARGE SCALE GENOMIC DNA]</scope>
    <source>
        <strain evidence="1">ISS37</strain>
    </source>
</reference>
<protein>
    <submittedName>
        <fullName evidence="1">Uncharacterized protein</fullName>
    </submittedName>
</protein>
<accession>A0A0V0S1K0</accession>
<gene>
    <name evidence="1" type="ORF">T07_14402</name>
</gene>